<reference evidence="1" key="1">
    <citation type="submission" date="2022-02" db="EMBL/GenBank/DDBJ databases">
        <authorList>
            <person name="Henning P.M."/>
            <person name="McCubbin A.G."/>
            <person name="Shore J.S."/>
        </authorList>
    </citation>
    <scope>NUCLEOTIDE SEQUENCE</scope>
    <source>
        <strain evidence="1">F60SS</strain>
        <tissue evidence="1">Leaves</tissue>
    </source>
</reference>
<reference evidence="1" key="2">
    <citation type="journal article" date="2023" name="Plants (Basel)">
        <title>Annotation of the Turnera subulata (Passifloraceae) Draft Genome Reveals the S-Locus Evolved after the Divergence of Turneroideae from Passifloroideae in a Stepwise Manner.</title>
        <authorList>
            <person name="Henning P.M."/>
            <person name="Roalson E.H."/>
            <person name="Mir W."/>
            <person name="McCubbin A.G."/>
            <person name="Shore J.S."/>
        </authorList>
    </citation>
    <scope>NUCLEOTIDE SEQUENCE</scope>
    <source>
        <strain evidence="1">F60SS</strain>
    </source>
</reference>
<dbReference type="Proteomes" id="UP001141552">
    <property type="component" value="Unassembled WGS sequence"/>
</dbReference>
<comment type="caution">
    <text evidence="1">The sequence shown here is derived from an EMBL/GenBank/DDBJ whole genome shotgun (WGS) entry which is preliminary data.</text>
</comment>
<dbReference type="AlphaFoldDB" id="A0A9Q0F4H8"/>
<sequence length="77" mass="8191">MKQEEPGVVIFKVQLNQVRTLDLRGATGGTGGGDIQGAIKPMSLRCSLTPQAGEEHPLVQGIIASAIRLIRQEENAP</sequence>
<protein>
    <submittedName>
        <fullName evidence="1">Uncharacterized protein</fullName>
    </submittedName>
</protein>
<evidence type="ECO:0000313" key="2">
    <source>
        <dbReference type="Proteomes" id="UP001141552"/>
    </source>
</evidence>
<name>A0A9Q0F4H8_9ROSI</name>
<accession>A0A9Q0F4H8</accession>
<keyword evidence="2" id="KW-1185">Reference proteome</keyword>
<dbReference type="EMBL" id="JAKUCV010007101">
    <property type="protein sequence ID" value="KAJ4824753.1"/>
    <property type="molecule type" value="Genomic_DNA"/>
</dbReference>
<organism evidence="1 2">
    <name type="scientific">Turnera subulata</name>
    <dbReference type="NCBI Taxonomy" id="218843"/>
    <lineage>
        <taxon>Eukaryota</taxon>
        <taxon>Viridiplantae</taxon>
        <taxon>Streptophyta</taxon>
        <taxon>Embryophyta</taxon>
        <taxon>Tracheophyta</taxon>
        <taxon>Spermatophyta</taxon>
        <taxon>Magnoliopsida</taxon>
        <taxon>eudicotyledons</taxon>
        <taxon>Gunneridae</taxon>
        <taxon>Pentapetalae</taxon>
        <taxon>rosids</taxon>
        <taxon>fabids</taxon>
        <taxon>Malpighiales</taxon>
        <taxon>Passifloraceae</taxon>
        <taxon>Turnera</taxon>
    </lineage>
</organism>
<gene>
    <name evidence="1" type="ORF">Tsubulata_032403</name>
</gene>
<proteinExistence type="predicted"/>
<evidence type="ECO:0000313" key="1">
    <source>
        <dbReference type="EMBL" id="KAJ4824753.1"/>
    </source>
</evidence>